<accession>A0A5N5D9F0</accession>
<name>A0A5N5D9F0_9PEZI</name>
<proteinExistence type="inferred from homology"/>
<dbReference type="InterPro" id="IPR049326">
    <property type="entry name" value="Rhodopsin_dom_fungi"/>
</dbReference>
<dbReference type="Proteomes" id="UP000325902">
    <property type="component" value="Unassembled WGS sequence"/>
</dbReference>
<evidence type="ECO:0000313" key="10">
    <source>
        <dbReference type="Proteomes" id="UP000325902"/>
    </source>
</evidence>
<dbReference type="EMBL" id="VCHE01000043">
    <property type="protein sequence ID" value="KAB2574456.1"/>
    <property type="molecule type" value="Genomic_DNA"/>
</dbReference>
<keyword evidence="7" id="KW-0732">Signal</keyword>
<evidence type="ECO:0000256" key="4">
    <source>
        <dbReference type="ARBA" id="ARBA00023136"/>
    </source>
</evidence>
<feature type="chain" id="PRO_5025044674" description="Rhodopsin domain-containing protein" evidence="7">
    <location>
        <begin position="17"/>
        <end position="387"/>
    </location>
</feature>
<sequence>MLCIAWTFSIALTVLSCVLTDYGAGIHADELPYWALKTNRKLQYASLLLYNLTLSLTKITICLFYLDIFADPLNRRLALAALTFIVLYTIPLETMSIFQCTPIAGYWDKEVAATATCVPMQPHFYVSAVCNMLADAWLAVQVVPNILPLQIPRRQKIVLLFVVSLGWLVIVASIIRLVRISAIPDGTDFTWASYDITIWSAVEVDTGLVCVAAPSTKPLFKKIAPEFLKSLGSSSSSSETFSPDGVAPGSYPLQSIAGTQGPGRWRHGGSKGTLRLNSVTEEREEEDTVAAAIAAKEIEVGGGDAPGWGVGGLLRSLSGKRNKRGSLASTVSTESTGMGEIMKRVELTVETTERDVEMGDGRRSFGGFRNAGSGWRNSWRPQFMTKM</sequence>
<keyword evidence="4 6" id="KW-0472">Membrane</keyword>
<keyword evidence="10" id="KW-1185">Reference proteome</keyword>
<dbReference type="OrthoDB" id="444631at2759"/>
<evidence type="ECO:0000313" key="9">
    <source>
        <dbReference type="EMBL" id="KAB2574456.1"/>
    </source>
</evidence>
<evidence type="ECO:0000256" key="7">
    <source>
        <dbReference type="SAM" id="SignalP"/>
    </source>
</evidence>
<keyword evidence="2 6" id="KW-0812">Transmembrane</keyword>
<dbReference type="InterPro" id="IPR052337">
    <property type="entry name" value="SAT4-like"/>
</dbReference>
<protein>
    <recommendedName>
        <fullName evidence="8">Rhodopsin domain-containing protein</fullName>
    </recommendedName>
</protein>
<evidence type="ECO:0000256" key="6">
    <source>
        <dbReference type="SAM" id="Phobius"/>
    </source>
</evidence>
<comment type="caution">
    <text evidence="9">The sequence shown here is derived from an EMBL/GenBank/DDBJ whole genome shotgun (WGS) entry which is preliminary data.</text>
</comment>
<comment type="subcellular location">
    <subcellularLocation>
        <location evidence="1">Membrane</location>
        <topology evidence="1">Multi-pass membrane protein</topology>
    </subcellularLocation>
</comment>
<dbReference type="Pfam" id="PF20684">
    <property type="entry name" value="Fung_rhodopsin"/>
    <property type="match status" value="1"/>
</dbReference>
<dbReference type="GO" id="GO:0016020">
    <property type="term" value="C:membrane"/>
    <property type="evidence" value="ECO:0007669"/>
    <property type="project" value="UniProtKB-SubCell"/>
</dbReference>
<evidence type="ECO:0000256" key="5">
    <source>
        <dbReference type="ARBA" id="ARBA00038359"/>
    </source>
</evidence>
<reference evidence="9 10" key="1">
    <citation type="journal article" date="2019" name="Sci. Rep.">
        <title>A multi-omics analysis of the grapevine pathogen Lasiodiplodia theobromae reveals that temperature affects the expression of virulence- and pathogenicity-related genes.</title>
        <authorList>
            <person name="Felix C."/>
            <person name="Meneses R."/>
            <person name="Goncalves M.F.M."/>
            <person name="Tilleman L."/>
            <person name="Duarte A.S."/>
            <person name="Jorrin-Novo J.V."/>
            <person name="Van de Peer Y."/>
            <person name="Deforce D."/>
            <person name="Van Nieuwerburgh F."/>
            <person name="Esteves A.C."/>
            <person name="Alves A."/>
        </authorList>
    </citation>
    <scope>NUCLEOTIDE SEQUENCE [LARGE SCALE GENOMIC DNA]</scope>
    <source>
        <strain evidence="9 10">LA-SOL3</strain>
    </source>
</reference>
<gene>
    <name evidence="9" type="ORF">DBV05_g6845</name>
</gene>
<feature type="transmembrane region" description="Helical" evidence="6">
    <location>
        <begin position="44"/>
        <end position="66"/>
    </location>
</feature>
<evidence type="ECO:0000256" key="3">
    <source>
        <dbReference type="ARBA" id="ARBA00022989"/>
    </source>
</evidence>
<dbReference type="AlphaFoldDB" id="A0A5N5D9F0"/>
<dbReference type="PANTHER" id="PTHR33048:SF47">
    <property type="entry name" value="INTEGRAL MEMBRANE PROTEIN-RELATED"/>
    <property type="match status" value="1"/>
</dbReference>
<feature type="transmembrane region" description="Helical" evidence="6">
    <location>
        <begin position="78"/>
        <end position="104"/>
    </location>
</feature>
<evidence type="ECO:0000256" key="1">
    <source>
        <dbReference type="ARBA" id="ARBA00004141"/>
    </source>
</evidence>
<organism evidence="9 10">
    <name type="scientific">Lasiodiplodia theobromae</name>
    <dbReference type="NCBI Taxonomy" id="45133"/>
    <lineage>
        <taxon>Eukaryota</taxon>
        <taxon>Fungi</taxon>
        <taxon>Dikarya</taxon>
        <taxon>Ascomycota</taxon>
        <taxon>Pezizomycotina</taxon>
        <taxon>Dothideomycetes</taxon>
        <taxon>Dothideomycetes incertae sedis</taxon>
        <taxon>Botryosphaeriales</taxon>
        <taxon>Botryosphaeriaceae</taxon>
        <taxon>Lasiodiplodia</taxon>
    </lineage>
</organism>
<feature type="transmembrane region" description="Helical" evidence="6">
    <location>
        <begin position="158"/>
        <end position="178"/>
    </location>
</feature>
<feature type="domain" description="Rhodopsin" evidence="8">
    <location>
        <begin position="1"/>
        <end position="222"/>
    </location>
</feature>
<dbReference type="PANTHER" id="PTHR33048">
    <property type="entry name" value="PTH11-LIKE INTEGRAL MEMBRANE PROTEIN (AFU_ORTHOLOGUE AFUA_5G11245)"/>
    <property type="match status" value="1"/>
</dbReference>
<keyword evidence="3 6" id="KW-1133">Transmembrane helix</keyword>
<comment type="similarity">
    <text evidence="5">Belongs to the SAT4 family.</text>
</comment>
<feature type="signal peptide" evidence="7">
    <location>
        <begin position="1"/>
        <end position="16"/>
    </location>
</feature>
<evidence type="ECO:0000259" key="8">
    <source>
        <dbReference type="Pfam" id="PF20684"/>
    </source>
</evidence>
<evidence type="ECO:0000256" key="2">
    <source>
        <dbReference type="ARBA" id="ARBA00022692"/>
    </source>
</evidence>